<dbReference type="Pfam" id="PF01614">
    <property type="entry name" value="IclR_C"/>
    <property type="match status" value="1"/>
</dbReference>
<dbReference type="EMBL" id="MTHD01000001">
    <property type="protein sequence ID" value="OMG56309.1"/>
    <property type="molecule type" value="Genomic_DNA"/>
</dbReference>
<evidence type="ECO:0000256" key="1">
    <source>
        <dbReference type="ARBA" id="ARBA00023015"/>
    </source>
</evidence>
<dbReference type="InterPro" id="IPR036390">
    <property type="entry name" value="WH_DNA-bd_sf"/>
</dbReference>
<dbReference type="Proteomes" id="UP000187526">
    <property type="component" value="Unassembled WGS sequence"/>
</dbReference>
<dbReference type="SMART" id="SM00346">
    <property type="entry name" value="HTH_ICLR"/>
    <property type="match status" value="1"/>
</dbReference>
<evidence type="ECO:0000313" key="7">
    <source>
        <dbReference type="Proteomes" id="UP000187526"/>
    </source>
</evidence>
<name>A0A1R1ICL4_9RHOO</name>
<sequence>MEHEDEKERRGIQSIEVGGQILVALADHSAPMSLKQLAEAAQMTPAKAHPYLVSYSKLGLVAQDPVSGRYGLGPLALRMGLSSLRQLNPVRLGMAAALELEQRVRHTVALSVWGNAGPTVIHLEESSHPIHMNLRAGTVMSLMTATGMVFAAYMPAKTIERFVEESMHPHAFPHIIGGRSDWKSMQAALQEVREHGIARAIGQPIPGVSAFAAPVFDHNGHVALVITLVGPTGGFDPDWHCANAQALRESAQAISRQLGCSAP</sequence>
<dbReference type="PANTHER" id="PTHR30136:SF8">
    <property type="entry name" value="TRANSCRIPTIONAL REGULATORY PROTEIN"/>
    <property type="match status" value="1"/>
</dbReference>
<feature type="domain" description="HTH iclR-type" evidence="4">
    <location>
        <begin position="12"/>
        <end position="74"/>
    </location>
</feature>
<comment type="caution">
    <text evidence="6">The sequence shown here is derived from an EMBL/GenBank/DDBJ whole genome shotgun (WGS) entry which is preliminary data.</text>
</comment>
<dbReference type="Pfam" id="PF09339">
    <property type="entry name" value="HTH_IclR"/>
    <property type="match status" value="1"/>
</dbReference>
<reference evidence="6 7" key="1">
    <citation type="submission" date="2016-10" db="EMBL/GenBank/DDBJ databases">
        <title>Alkaliphiles isolated from bioreactors.</title>
        <authorList>
            <person name="Salah Z."/>
            <person name="Rout S.P."/>
            <person name="Humphreys P.N."/>
        </authorList>
    </citation>
    <scope>NUCLEOTIDE SEQUENCE [LARGE SCALE GENOMIC DNA]</scope>
    <source>
        <strain evidence="6 7">ZS02</strain>
    </source>
</reference>
<evidence type="ECO:0000259" key="5">
    <source>
        <dbReference type="PROSITE" id="PS51078"/>
    </source>
</evidence>
<keyword evidence="1" id="KW-0805">Transcription regulation</keyword>
<dbReference type="AlphaFoldDB" id="A0A1R1ICL4"/>
<dbReference type="Gene3D" id="1.10.10.10">
    <property type="entry name" value="Winged helix-like DNA-binding domain superfamily/Winged helix DNA-binding domain"/>
    <property type="match status" value="1"/>
</dbReference>
<dbReference type="InterPro" id="IPR014757">
    <property type="entry name" value="Tscrpt_reg_IclR_C"/>
</dbReference>
<keyword evidence="2" id="KW-0238">DNA-binding</keyword>
<dbReference type="GO" id="GO:0003700">
    <property type="term" value="F:DNA-binding transcription factor activity"/>
    <property type="evidence" value="ECO:0007669"/>
    <property type="project" value="TreeGrafter"/>
</dbReference>
<evidence type="ECO:0000259" key="4">
    <source>
        <dbReference type="PROSITE" id="PS51077"/>
    </source>
</evidence>
<dbReference type="PROSITE" id="PS51077">
    <property type="entry name" value="HTH_ICLR"/>
    <property type="match status" value="1"/>
</dbReference>
<evidence type="ECO:0000256" key="2">
    <source>
        <dbReference type="ARBA" id="ARBA00023125"/>
    </source>
</evidence>
<proteinExistence type="predicted"/>
<gene>
    <name evidence="6" type="ORF">BJN45_01400</name>
</gene>
<evidence type="ECO:0000313" key="6">
    <source>
        <dbReference type="EMBL" id="OMG56309.1"/>
    </source>
</evidence>
<dbReference type="Gene3D" id="3.30.450.40">
    <property type="match status" value="1"/>
</dbReference>
<organism evidence="6 7">
    <name type="scientific">Azonexus hydrophilus</name>
    <dbReference type="NCBI Taxonomy" id="418702"/>
    <lineage>
        <taxon>Bacteria</taxon>
        <taxon>Pseudomonadati</taxon>
        <taxon>Pseudomonadota</taxon>
        <taxon>Betaproteobacteria</taxon>
        <taxon>Rhodocyclales</taxon>
        <taxon>Azonexaceae</taxon>
        <taxon>Azonexus</taxon>
    </lineage>
</organism>
<dbReference type="SUPFAM" id="SSF55781">
    <property type="entry name" value="GAF domain-like"/>
    <property type="match status" value="1"/>
</dbReference>
<keyword evidence="3" id="KW-0804">Transcription</keyword>
<dbReference type="RefSeq" id="WP_076091335.1">
    <property type="nucleotide sequence ID" value="NZ_MTHD01000001.1"/>
</dbReference>
<dbReference type="SUPFAM" id="SSF46785">
    <property type="entry name" value="Winged helix' DNA-binding domain"/>
    <property type="match status" value="1"/>
</dbReference>
<dbReference type="InterPro" id="IPR029016">
    <property type="entry name" value="GAF-like_dom_sf"/>
</dbReference>
<feature type="domain" description="IclR-ED" evidence="5">
    <location>
        <begin position="75"/>
        <end position="260"/>
    </location>
</feature>
<dbReference type="GO" id="GO:0045892">
    <property type="term" value="P:negative regulation of DNA-templated transcription"/>
    <property type="evidence" value="ECO:0007669"/>
    <property type="project" value="TreeGrafter"/>
</dbReference>
<dbReference type="InterPro" id="IPR005471">
    <property type="entry name" value="Tscrpt_reg_IclR_N"/>
</dbReference>
<dbReference type="PROSITE" id="PS51078">
    <property type="entry name" value="ICLR_ED"/>
    <property type="match status" value="1"/>
</dbReference>
<protein>
    <submittedName>
        <fullName evidence="6">IclR family transcriptional regulator</fullName>
    </submittedName>
</protein>
<dbReference type="STRING" id="418702.BJN45_01400"/>
<keyword evidence="7" id="KW-1185">Reference proteome</keyword>
<dbReference type="OrthoDB" id="8524622at2"/>
<evidence type="ECO:0000256" key="3">
    <source>
        <dbReference type="ARBA" id="ARBA00023163"/>
    </source>
</evidence>
<dbReference type="InterPro" id="IPR050707">
    <property type="entry name" value="HTH_MetabolicPath_Reg"/>
</dbReference>
<dbReference type="InterPro" id="IPR036388">
    <property type="entry name" value="WH-like_DNA-bd_sf"/>
</dbReference>
<dbReference type="PANTHER" id="PTHR30136">
    <property type="entry name" value="HELIX-TURN-HELIX TRANSCRIPTIONAL REGULATOR, ICLR FAMILY"/>
    <property type="match status" value="1"/>
</dbReference>
<dbReference type="GO" id="GO:0003677">
    <property type="term" value="F:DNA binding"/>
    <property type="evidence" value="ECO:0007669"/>
    <property type="project" value="UniProtKB-KW"/>
</dbReference>
<accession>A0A1R1ICL4</accession>